<gene>
    <name evidence="1" type="ORF">ABHF33_10945</name>
</gene>
<protein>
    <submittedName>
        <fullName evidence="1">Uncharacterized protein</fullName>
    </submittedName>
</protein>
<accession>A0AAU7F6W2</accession>
<proteinExistence type="predicted"/>
<dbReference type="KEGG" id="cmav:ABHF33_10945"/>
<sequence>MRKLLFLLLVTVSSLSFAGRILPSGKLLELEAYQPPQLKLSGKVYIMAPGIQFRGLNNTLLMPGHIAQLPRDSKAWVQFEPSTGFVWRVWVVGDDEAKLLAQREKDEKALRAAQ</sequence>
<reference evidence="1" key="1">
    <citation type="submission" date="2024-05" db="EMBL/GenBank/DDBJ databases">
        <authorList>
            <person name="Yang L."/>
            <person name="Pan L."/>
        </authorList>
    </citation>
    <scope>NUCLEOTIDE SEQUENCE</scope>
    <source>
        <strain evidence="1">FCG-7</strain>
    </source>
</reference>
<evidence type="ECO:0000313" key="1">
    <source>
        <dbReference type="EMBL" id="XBL99588.1"/>
    </source>
</evidence>
<dbReference type="EMBL" id="CP157355">
    <property type="protein sequence ID" value="XBL99588.1"/>
    <property type="molecule type" value="Genomic_DNA"/>
</dbReference>
<dbReference type="RefSeq" id="WP_348944004.1">
    <property type="nucleotide sequence ID" value="NZ_CP157355.1"/>
</dbReference>
<name>A0AAU7F6W2_9NEIS</name>
<organism evidence="1">
    <name type="scientific">Chitinibacter mangrovi</name>
    <dbReference type="NCBI Taxonomy" id="3153927"/>
    <lineage>
        <taxon>Bacteria</taxon>
        <taxon>Pseudomonadati</taxon>
        <taxon>Pseudomonadota</taxon>
        <taxon>Betaproteobacteria</taxon>
        <taxon>Neisseriales</taxon>
        <taxon>Chitinibacteraceae</taxon>
        <taxon>Chitinibacter</taxon>
    </lineage>
</organism>
<dbReference type="AlphaFoldDB" id="A0AAU7F6W2"/>